<dbReference type="AlphaFoldDB" id="A0A9W6X284"/>
<dbReference type="EMBL" id="BSXT01000453">
    <property type="protein sequence ID" value="GMF27908.1"/>
    <property type="molecule type" value="Genomic_DNA"/>
</dbReference>
<evidence type="ECO:0000256" key="1">
    <source>
        <dbReference type="SAM" id="MobiDB-lite"/>
    </source>
</evidence>
<keyword evidence="3" id="KW-1185">Reference proteome</keyword>
<sequence>MLDYDLFKEVGGEDSPSEEEWDKIIAKRPEHASRLRQFKESGCPHVELCRRIAASKGDAGSTSAPRAPRAKRTTRSSNEAPTAKKACIEAAHKTGGWNLYKEKLLMFLCWRAKGEPGAFTDGWPEMTTRLNEYCSTNFTQKETNAKYVDLMQKYNQFKAATGFSGDPASIPKSDMDWECLMRERPQHYIKLEKFKEEGGFPHAEVCSLIKGTTESLVLAIAWAKH</sequence>
<feature type="region of interest" description="Disordered" evidence="1">
    <location>
        <begin position="1"/>
        <end position="21"/>
    </location>
</feature>
<gene>
    <name evidence="2" type="ORF">Pfra01_000566000</name>
</gene>
<reference evidence="2" key="1">
    <citation type="submission" date="2023-04" db="EMBL/GenBank/DDBJ databases">
        <title>Phytophthora fragariaefolia NBRC 109709.</title>
        <authorList>
            <person name="Ichikawa N."/>
            <person name="Sato H."/>
            <person name="Tonouchi N."/>
        </authorList>
    </citation>
    <scope>NUCLEOTIDE SEQUENCE</scope>
    <source>
        <strain evidence="2">NBRC 109709</strain>
    </source>
</reference>
<comment type="caution">
    <text evidence="2">The sequence shown here is derived from an EMBL/GenBank/DDBJ whole genome shotgun (WGS) entry which is preliminary data.</text>
</comment>
<organism evidence="2 3">
    <name type="scientific">Phytophthora fragariaefolia</name>
    <dbReference type="NCBI Taxonomy" id="1490495"/>
    <lineage>
        <taxon>Eukaryota</taxon>
        <taxon>Sar</taxon>
        <taxon>Stramenopiles</taxon>
        <taxon>Oomycota</taxon>
        <taxon>Peronosporomycetes</taxon>
        <taxon>Peronosporales</taxon>
        <taxon>Peronosporaceae</taxon>
        <taxon>Phytophthora</taxon>
    </lineage>
</organism>
<proteinExistence type="predicted"/>
<feature type="compositionally biased region" description="Basic and acidic residues" evidence="1">
    <location>
        <begin position="1"/>
        <end position="11"/>
    </location>
</feature>
<dbReference type="OrthoDB" id="117342at2759"/>
<protein>
    <submittedName>
        <fullName evidence="2">Unnamed protein product</fullName>
    </submittedName>
</protein>
<evidence type="ECO:0000313" key="3">
    <source>
        <dbReference type="Proteomes" id="UP001165121"/>
    </source>
</evidence>
<accession>A0A9W6X284</accession>
<name>A0A9W6X284_9STRA</name>
<dbReference type="Proteomes" id="UP001165121">
    <property type="component" value="Unassembled WGS sequence"/>
</dbReference>
<feature type="region of interest" description="Disordered" evidence="1">
    <location>
        <begin position="55"/>
        <end position="83"/>
    </location>
</feature>
<evidence type="ECO:0000313" key="2">
    <source>
        <dbReference type="EMBL" id="GMF27908.1"/>
    </source>
</evidence>